<dbReference type="Gene3D" id="3.40.605.10">
    <property type="entry name" value="Aldehyde Dehydrogenase, Chain A, domain 1"/>
    <property type="match status" value="1"/>
</dbReference>
<dbReference type="FunFam" id="3.40.605.10:FF:000004">
    <property type="entry name" value="Aldehyde dehydrogenase"/>
    <property type="match status" value="1"/>
</dbReference>
<dbReference type="Proteomes" id="UP000667802">
    <property type="component" value="Unassembled WGS sequence"/>
</dbReference>
<proteinExistence type="inferred from homology"/>
<protein>
    <recommendedName>
        <fullName evidence="4">Aldehyde dehydrogenase</fullName>
    </recommendedName>
</protein>
<evidence type="ECO:0000256" key="3">
    <source>
        <dbReference type="ARBA" id="ARBA00023027"/>
    </source>
</evidence>
<evidence type="ECO:0000256" key="2">
    <source>
        <dbReference type="ARBA" id="ARBA00023002"/>
    </source>
</evidence>
<evidence type="ECO:0000256" key="5">
    <source>
        <dbReference type="PIRSR" id="PIRSR036492-1"/>
    </source>
</evidence>
<evidence type="ECO:0000259" key="8">
    <source>
        <dbReference type="Pfam" id="PF00171"/>
    </source>
</evidence>
<evidence type="ECO:0000313" key="10">
    <source>
        <dbReference type="Proteomes" id="UP000667802"/>
    </source>
</evidence>
<gene>
    <name evidence="9" type="ORF">G7B40_014570</name>
</gene>
<keyword evidence="3" id="KW-0520">NAD</keyword>
<dbReference type="GO" id="GO:0006081">
    <property type="term" value="P:aldehyde metabolic process"/>
    <property type="evidence" value="ECO:0007669"/>
    <property type="project" value="InterPro"/>
</dbReference>
<dbReference type="Gene3D" id="3.40.309.10">
    <property type="entry name" value="Aldehyde Dehydrogenase, Chain A, domain 2"/>
    <property type="match status" value="1"/>
</dbReference>
<dbReference type="EMBL" id="JAALHA020000006">
    <property type="protein sequence ID" value="MDR9895779.1"/>
    <property type="molecule type" value="Genomic_DNA"/>
</dbReference>
<keyword evidence="2 4" id="KW-0560">Oxidoreductase</keyword>
<dbReference type="PROSITE" id="PS00070">
    <property type="entry name" value="ALDEHYDE_DEHYDR_CYS"/>
    <property type="match status" value="1"/>
</dbReference>
<dbReference type="InterPro" id="IPR016162">
    <property type="entry name" value="Ald_DH_N"/>
</dbReference>
<dbReference type="GO" id="GO:0004029">
    <property type="term" value="F:aldehyde dehydrogenase (NAD+) activity"/>
    <property type="evidence" value="ECO:0007669"/>
    <property type="project" value="TreeGrafter"/>
</dbReference>
<dbReference type="InterPro" id="IPR016160">
    <property type="entry name" value="Ald_DH_CS_CYS"/>
</dbReference>
<dbReference type="FunFam" id="3.40.309.10:FF:000003">
    <property type="entry name" value="Aldehyde dehydrogenase"/>
    <property type="match status" value="1"/>
</dbReference>
<evidence type="ECO:0000256" key="6">
    <source>
        <dbReference type="PROSITE-ProRule" id="PRU10007"/>
    </source>
</evidence>
<dbReference type="Pfam" id="PF00171">
    <property type="entry name" value="Aldedh"/>
    <property type="match status" value="1"/>
</dbReference>
<dbReference type="PANTHER" id="PTHR43570">
    <property type="entry name" value="ALDEHYDE DEHYDROGENASE"/>
    <property type="match status" value="1"/>
</dbReference>
<feature type="active site" evidence="5">
    <location>
        <position position="247"/>
    </location>
</feature>
<dbReference type="PANTHER" id="PTHR43570:SF16">
    <property type="entry name" value="ALDEHYDE DEHYDROGENASE TYPE III, ISOFORM Q"/>
    <property type="match status" value="1"/>
</dbReference>
<evidence type="ECO:0000256" key="1">
    <source>
        <dbReference type="ARBA" id="ARBA00009986"/>
    </source>
</evidence>
<dbReference type="InterPro" id="IPR012394">
    <property type="entry name" value="Aldehyde_DH_NAD(P)"/>
</dbReference>
<feature type="active site" evidence="5 6">
    <location>
        <position position="213"/>
    </location>
</feature>
<dbReference type="PROSITE" id="PS00687">
    <property type="entry name" value="ALDEHYDE_DEHYDR_GLU"/>
    <property type="match status" value="1"/>
</dbReference>
<dbReference type="InterPro" id="IPR016161">
    <property type="entry name" value="Ald_DH/histidinol_DH"/>
</dbReference>
<dbReference type="GO" id="GO:0005737">
    <property type="term" value="C:cytoplasm"/>
    <property type="evidence" value="ECO:0007669"/>
    <property type="project" value="TreeGrafter"/>
</dbReference>
<name>A0AAP5I8N5_9CYAN</name>
<evidence type="ECO:0000256" key="7">
    <source>
        <dbReference type="RuleBase" id="RU003345"/>
    </source>
</evidence>
<dbReference type="PIRSF" id="PIRSF036492">
    <property type="entry name" value="ALDH"/>
    <property type="match status" value="1"/>
</dbReference>
<keyword evidence="10" id="KW-1185">Reference proteome</keyword>
<dbReference type="SUPFAM" id="SSF53720">
    <property type="entry name" value="ALDH-like"/>
    <property type="match status" value="1"/>
</dbReference>
<comment type="caution">
    <text evidence="9">The sequence shown here is derived from an EMBL/GenBank/DDBJ whole genome shotgun (WGS) entry which is preliminary data.</text>
</comment>
<sequence length="459" mass="50732">MITQLSIPEVIQKQRAFFKEGKTKDINFRLQQLKILNQAIIDYEQAIFQSVSADLHKSETETFGTEIAVILKEIEYSTKNLRKWTRAKKVGVPFQLLPASARIQPEPLGLVLIIGPWNYPIQLIMAPLVAAIAAGNCAILKPSELAPHTSQVMSEIINKYFDPAYIALLEGGVETSQQLLAENFDHIFFTGGTAVGKIVMQAAAKNLTPVTLELGGKSPCIVDSDVNIELAARRITWGKFVNAGQTCVAPDYLLVNKGIKKNLLDAIQACIREFYGDNPAKSPDYGRIIHQKHFDRLVNLLKDGKILIGGQTDSSDRYIAPTVIENVSLTEPIMQEEIFGPILPVLEYTDIAEAIALINSRPKPLALYLFSNNKSLQKRVCLETSSGAMGINNTLMHTAVPSLPFGGVNDSGIGSYHGKAGFDTFSHHKSVLNKPLMLDFKLLYPPYEGKLPWIKRLFS</sequence>
<organism evidence="9 10">
    <name type="scientific">Aetokthonos hydrillicola Thurmond2011</name>
    <dbReference type="NCBI Taxonomy" id="2712845"/>
    <lineage>
        <taxon>Bacteria</taxon>
        <taxon>Bacillati</taxon>
        <taxon>Cyanobacteriota</taxon>
        <taxon>Cyanophyceae</taxon>
        <taxon>Nostocales</taxon>
        <taxon>Hapalosiphonaceae</taxon>
        <taxon>Aetokthonos</taxon>
    </lineage>
</organism>
<comment type="similarity">
    <text evidence="1 4 7">Belongs to the aldehyde dehydrogenase family.</text>
</comment>
<dbReference type="AlphaFoldDB" id="A0AAP5I8N5"/>
<dbReference type="InterPro" id="IPR016163">
    <property type="entry name" value="Ald_DH_C"/>
</dbReference>
<dbReference type="InterPro" id="IPR015590">
    <property type="entry name" value="Aldehyde_DH_dom"/>
</dbReference>
<evidence type="ECO:0000313" key="9">
    <source>
        <dbReference type="EMBL" id="MDR9895779.1"/>
    </source>
</evidence>
<accession>A0AAP5I8N5</accession>
<evidence type="ECO:0000256" key="4">
    <source>
        <dbReference type="PIRNR" id="PIRNR036492"/>
    </source>
</evidence>
<dbReference type="CDD" id="cd07136">
    <property type="entry name" value="ALDH_YwdH-P39616"/>
    <property type="match status" value="1"/>
</dbReference>
<dbReference type="RefSeq" id="WP_208343130.1">
    <property type="nucleotide sequence ID" value="NZ_CAWQFN010000262.1"/>
</dbReference>
<feature type="domain" description="Aldehyde dehydrogenase" evidence="8">
    <location>
        <begin position="7"/>
        <end position="431"/>
    </location>
</feature>
<reference evidence="10" key="1">
    <citation type="journal article" date="2021" name="Science">
        <title>Hunting the eagle killer: A cyanobacterial neurotoxin causes vacuolar myelinopathy.</title>
        <authorList>
            <person name="Breinlinger S."/>
            <person name="Phillips T.J."/>
            <person name="Haram B.N."/>
            <person name="Mares J."/>
            <person name="Martinez Yerena J.A."/>
            <person name="Hrouzek P."/>
            <person name="Sobotka R."/>
            <person name="Henderson W.M."/>
            <person name="Schmieder P."/>
            <person name="Williams S.M."/>
            <person name="Lauderdale J.D."/>
            <person name="Wilde H.D."/>
            <person name="Gerrin W."/>
            <person name="Kust A."/>
            <person name="Washington J.W."/>
            <person name="Wagner C."/>
            <person name="Geier B."/>
            <person name="Liebeke M."/>
            <person name="Enke H."/>
            <person name="Niedermeyer T.H.J."/>
            <person name="Wilde S.B."/>
        </authorList>
    </citation>
    <scope>NUCLEOTIDE SEQUENCE [LARGE SCALE GENOMIC DNA]</scope>
    <source>
        <strain evidence="10">Thurmond2011</strain>
    </source>
</reference>
<dbReference type="InterPro" id="IPR029510">
    <property type="entry name" value="Ald_DH_CS_GLU"/>
</dbReference>